<name>X0WTW5_9ZZZZ</name>
<feature type="non-terminal residue" evidence="1">
    <location>
        <position position="250"/>
    </location>
</feature>
<dbReference type="AlphaFoldDB" id="X0WTW5"/>
<gene>
    <name evidence="1" type="ORF">S01H1_66878</name>
</gene>
<sequence length="250" mass="29036">RIAGVRAARGHRQLANQADRLNFLLDDIDVADESYEQISKAARLVSTTVSNHQELVSGQLQQFMVHQYPGPLVAMGTPRADRWVDYNLMRASLFDAVNEDTRKLLALVDEENYDELAKLWDERAFTSREDLLNAGGWRTTWDENGNLVAISNERIRGGLWWIEDQNRIDKFRYAVGAHTEEEFTAPFLRRETREALEREAVEEVTVTPVNQRVVEWLPENVDEMTEAMQRPVRHFLDEEIDDIELVRQVR</sequence>
<dbReference type="EMBL" id="BARS01044240">
    <property type="protein sequence ID" value="GAG34075.1"/>
    <property type="molecule type" value="Genomic_DNA"/>
</dbReference>
<evidence type="ECO:0000313" key="1">
    <source>
        <dbReference type="EMBL" id="GAG34075.1"/>
    </source>
</evidence>
<proteinExistence type="predicted"/>
<accession>X0WTW5</accession>
<comment type="caution">
    <text evidence="1">The sequence shown here is derived from an EMBL/GenBank/DDBJ whole genome shotgun (WGS) entry which is preliminary data.</text>
</comment>
<reference evidence="1" key="1">
    <citation type="journal article" date="2014" name="Front. Microbiol.">
        <title>High frequency of phylogenetically diverse reductive dehalogenase-homologous genes in deep subseafloor sedimentary metagenomes.</title>
        <authorList>
            <person name="Kawai M."/>
            <person name="Futagami T."/>
            <person name="Toyoda A."/>
            <person name="Takaki Y."/>
            <person name="Nishi S."/>
            <person name="Hori S."/>
            <person name="Arai W."/>
            <person name="Tsubouchi T."/>
            <person name="Morono Y."/>
            <person name="Uchiyama I."/>
            <person name="Ito T."/>
            <person name="Fujiyama A."/>
            <person name="Inagaki F."/>
            <person name="Takami H."/>
        </authorList>
    </citation>
    <scope>NUCLEOTIDE SEQUENCE</scope>
    <source>
        <strain evidence="1">Expedition CK06-06</strain>
    </source>
</reference>
<organism evidence="1">
    <name type="scientific">marine sediment metagenome</name>
    <dbReference type="NCBI Taxonomy" id="412755"/>
    <lineage>
        <taxon>unclassified sequences</taxon>
        <taxon>metagenomes</taxon>
        <taxon>ecological metagenomes</taxon>
    </lineage>
</organism>
<feature type="non-terminal residue" evidence="1">
    <location>
        <position position="1"/>
    </location>
</feature>
<protein>
    <submittedName>
        <fullName evidence="1">Uncharacterized protein</fullName>
    </submittedName>
</protein>